<evidence type="ECO:0000256" key="1">
    <source>
        <dbReference type="SAM" id="SignalP"/>
    </source>
</evidence>
<organism evidence="2 3">
    <name type="scientific">Thermomonas fusca</name>
    <dbReference type="NCBI Taxonomy" id="215690"/>
    <lineage>
        <taxon>Bacteria</taxon>
        <taxon>Pseudomonadati</taxon>
        <taxon>Pseudomonadota</taxon>
        <taxon>Gammaproteobacteria</taxon>
        <taxon>Lysobacterales</taxon>
        <taxon>Lysobacteraceae</taxon>
        <taxon>Thermomonas</taxon>
    </lineage>
</organism>
<accession>A0A5R9PF14</accession>
<name>A0A5R9PF14_9GAMM</name>
<dbReference type="RefSeq" id="WP_138349139.1">
    <property type="nucleotide sequence ID" value="NZ_SROY01000004.1"/>
</dbReference>
<keyword evidence="1" id="KW-0732">Signal</keyword>
<dbReference type="AlphaFoldDB" id="A0A5R9PF14"/>
<keyword evidence="3" id="KW-1185">Reference proteome</keyword>
<reference evidence="2 3" key="1">
    <citation type="submission" date="2019-04" db="EMBL/GenBank/DDBJ databases">
        <authorList>
            <person name="Grouzdev D.S."/>
            <person name="Nazina T.N."/>
        </authorList>
    </citation>
    <scope>NUCLEOTIDE SEQUENCE [LARGE SCALE GENOMIC DNA]</scope>
    <source>
        <strain evidence="2 3">SHC 3-19</strain>
    </source>
</reference>
<dbReference type="EMBL" id="SROY01000004">
    <property type="protein sequence ID" value="TLX21338.1"/>
    <property type="molecule type" value="Genomic_DNA"/>
</dbReference>
<comment type="caution">
    <text evidence="2">The sequence shown here is derived from an EMBL/GenBank/DDBJ whole genome shotgun (WGS) entry which is preliminary data.</text>
</comment>
<protein>
    <submittedName>
        <fullName evidence="2">Uncharacterized protein</fullName>
    </submittedName>
</protein>
<dbReference type="PROSITE" id="PS51257">
    <property type="entry name" value="PROKAR_LIPOPROTEIN"/>
    <property type="match status" value="1"/>
</dbReference>
<proteinExistence type="predicted"/>
<feature type="signal peptide" evidence="1">
    <location>
        <begin position="1"/>
        <end position="25"/>
    </location>
</feature>
<evidence type="ECO:0000313" key="3">
    <source>
        <dbReference type="Proteomes" id="UP000308508"/>
    </source>
</evidence>
<sequence>MNRKLHNSLNAAMACSALLTLAVLAGAPIEASAPSATALAVVAPVSAPASATVAAATAAQPAEAIAANSERRASRRSYQSVRMPFFSFFLPQG</sequence>
<dbReference type="Proteomes" id="UP000308508">
    <property type="component" value="Unassembled WGS sequence"/>
</dbReference>
<gene>
    <name evidence="2" type="ORF">E5S66_10390</name>
</gene>
<feature type="chain" id="PRO_5024282277" evidence="1">
    <location>
        <begin position="26"/>
        <end position="93"/>
    </location>
</feature>
<evidence type="ECO:0000313" key="2">
    <source>
        <dbReference type="EMBL" id="TLX21338.1"/>
    </source>
</evidence>